<evidence type="ECO:0000256" key="4">
    <source>
        <dbReference type="ARBA" id="ARBA00022964"/>
    </source>
</evidence>
<evidence type="ECO:0000313" key="9">
    <source>
        <dbReference type="Proteomes" id="UP000568664"/>
    </source>
</evidence>
<keyword evidence="5" id="KW-0560">Oxidoreductase</keyword>
<dbReference type="PANTHER" id="PTHR12117">
    <property type="entry name" value="HISTONE ACETYLTRANSFERASE COMPLEX"/>
    <property type="match status" value="1"/>
</dbReference>
<dbReference type="Gene3D" id="2.60.120.620">
    <property type="entry name" value="q2cbj1_9rhob like domain"/>
    <property type="match status" value="1"/>
</dbReference>
<dbReference type="GO" id="GO:0031543">
    <property type="term" value="F:peptidyl-proline dioxygenase activity"/>
    <property type="evidence" value="ECO:0007669"/>
    <property type="project" value="TreeGrafter"/>
</dbReference>
<evidence type="ECO:0000256" key="1">
    <source>
        <dbReference type="ARBA" id="ARBA00001961"/>
    </source>
</evidence>
<dbReference type="GO" id="GO:0006449">
    <property type="term" value="P:regulation of translational termination"/>
    <property type="evidence" value="ECO:0007669"/>
    <property type="project" value="TreeGrafter"/>
</dbReference>
<comment type="cofactor">
    <cofactor evidence="1">
        <name>L-ascorbate</name>
        <dbReference type="ChEBI" id="CHEBI:38290"/>
    </cofactor>
</comment>
<dbReference type="GO" id="GO:0005506">
    <property type="term" value="F:iron ion binding"/>
    <property type="evidence" value="ECO:0007669"/>
    <property type="project" value="InterPro"/>
</dbReference>
<evidence type="ECO:0000259" key="7">
    <source>
        <dbReference type="PROSITE" id="PS51471"/>
    </source>
</evidence>
<evidence type="ECO:0000256" key="6">
    <source>
        <dbReference type="ARBA" id="ARBA00023004"/>
    </source>
</evidence>
<reference evidence="8 9" key="1">
    <citation type="submission" date="2020-04" db="EMBL/GenBank/DDBJ databases">
        <title>Thalassotalea sp. M1531, isolated from the surface of marine red alga.</title>
        <authorList>
            <person name="Pang L."/>
            <person name="Lu D.-C."/>
        </authorList>
    </citation>
    <scope>NUCLEOTIDE SEQUENCE [LARGE SCALE GENOMIC DNA]</scope>
    <source>
        <strain evidence="8 9">M1531</strain>
    </source>
</reference>
<dbReference type="SMART" id="SM00702">
    <property type="entry name" value="P4Hc"/>
    <property type="match status" value="1"/>
</dbReference>
<dbReference type="PANTHER" id="PTHR12117:SF0">
    <property type="entry name" value="PROLYL 3-HYDROXYLASE OGFOD1"/>
    <property type="match status" value="1"/>
</dbReference>
<dbReference type="InterPro" id="IPR005123">
    <property type="entry name" value="Oxoglu/Fe-dep_dioxygenase_dom"/>
</dbReference>
<dbReference type="InterPro" id="IPR006620">
    <property type="entry name" value="Pro_4_hyd_alph"/>
</dbReference>
<dbReference type="AlphaFoldDB" id="A0A7Y0LFA7"/>
<evidence type="ECO:0000256" key="2">
    <source>
        <dbReference type="ARBA" id="ARBA00022723"/>
    </source>
</evidence>
<accession>A0A7Y0LFA7</accession>
<keyword evidence="6" id="KW-0408">Iron</keyword>
<comment type="caution">
    <text evidence="8">The sequence shown here is derived from an EMBL/GenBank/DDBJ whole genome shotgun (WGS) entry which is preliminary data.</text>
</comment>
<keyword evidence="4" id="KW-0223">Dioxygenase</keyword>
<evidence type="ECO:0000313" key="8">
    <source>
        <dbReference type="EMBL" id="NMP33371.1"/>
    </source>
</evidence>
<dbReference type="InterPro" id="IPR051842">
    <property type="entry name" value="uS12_prolyl_hydroxylase"/>
</dbReference>
<sequence>MIQTSLHQDSLSALKDAFDGQGIVRIFNFLEPEAAHELSTHIAEKVAFKNAFFLNNQNREASDEEIANLSVEERRNLYRGIYQLAGQGTGFLYGRHKVSQDSDDVLTEFLSKLNETSCIDLIRDITGNKVVSHADAQVTRYRVGDFLTRHIDNIPGETRRFAYVLGLSPQWHPDWGGLLQLFEQNGTPTSSYMPVFNSLTVFDVNKVHSVTSVAPFSPQSRYSITGWFRA</sequence>
<dbReference type="PROSITE" id="PS51471">
    <property type="entry name" value="FE2OG_OXY"/>
    <property type="match status" value="1"/>
</dbReference>
<dbReference type="EMBL" id="JABBXH010000008">
    <property type="protein sequence ID" value="NMP33371.1"/>
    <property type="molecule type" value="Genomic_DNA"/>
</dbReference>
<protein>
    <submittedName>
        <fullName evidence="8">Proline hydroxylase</fullName>
    </submittedName>
</protein>
<name>A0A7Y0LFA7_9GAMM</name>
<keyword evidence="9" id="KW-1185">Reference proteome</keyword>
<feature type="domain" description="Fe2OG dioxygenase" evidence="7">
    <location>
        <begin position="132"/>
        <end position="230"/>
    </location>
</feature>
<dbReference type="GO" id="GO:0031418">
    <property type="term" value="F:L-ascorbic acid binding"/>
    <property type="evidence" value="ECO:0007669"/>
    <property type="project" value="UniProtKB-KW"/>
</dbReference>
<dbReference type="Pfam" id="PF13661">
    <property type="entry name" value="2OG-FeII_Oxy_4"/>
    <property type="match status" value="1"/>
</dbReference>
<keyword evidence="3" id="KW-0847">Vitamin C</keyword>
<gene>
    <name evidence="8" type="ORF">HII17_17625</name>
</gene>
<dbReference type="RefSeq" id="WP_169076693.1">
    <property type="nucleotide sequence ID" value="NZ_JABBXH010000008.1"/>
</dbReference>
<organism evidence="8 9">
    <name type="scientific">Thalassotalea algicola</name>
    <dbReference type="NCBI Taxonomy" id="2716224"/>
    <lineage>
        <taxon>Bacteria</taxon>
        <taxon>Pseudomonadati</taxon>
        <taxon>Pseudomonadota</taxon>
        <taxon>Gammaproteobacteria</taxon>
        <taxon>Alteromonadales</taxon>
        <taxon>Colwelliaceae</taxon>
        <taxon>Thalassotalea</taxon>
    </lineage>
</organism>
<proteinExistence type="predicted"/>
<dbReference type="InterPro" id="IPR039558">
    <property type="entry name" value="TPA1/OFD1_N"/>
</dbReference>
<keyword evidence="2" id="KW-0479">Metal-binding</keyword>
<dbReference type="GO" id="GO:0005737">
    <property type="term" value="C:cytoplasm"/>
    <property type="evidence" value="ECO:0007669"/>
    <property type="project" value="TreeGrafter"/>
</dbReference>
<evidence type="ECO:0000256" key="3">
    <source>
        <dbReference type="ARBA" id="ARBA00022896"/>
    </source>
</evidence>
<evidence type="ECO:0000256" key="5">
    <source>
        <dbReference type="ARBA" id="ARBA00023002"/>
    </source>
</evidence>
<dbReference type="Proteomes" id="UP000568664">
    <property type="component" value="Unassembled WGS sequence"/>
</dbReference>